<organism evidence="1 2">
    <name type="scientific">Polychaeton citri CBS 116435</name>
    <dbReference type="NCBI Taxonomy" id="1314669"/>
    <lineage>
        <taxon>Eukaryota</taxon>
        <taxon>Fungi</taxon>
        <taxon>Dikarya</taxon>
        <taxon>Ascomycota</taxon>
        <taxon>Pezizomycotina</taxon>
        <taxon>Dothideomycetes</taxon>
        <taxon>Dothideomycetidae</taxon>
        <taxon>Capnodiales</taxon>
        <taxon>Capnodiaceae</taxon>
        <taxon>Polychaeton</taxon>
    </lineage>
</organism>
<reference evidence="1" key="1">
    <citation type="journal article" date="2020" name="Stud. Mycol.">
        <title>101 Dothideomycetes genomes: a test case for predicting lifestyles and emergence of pathogens.</title>
        <authorList>
            <person name="Haridas S."/>
            <person name="Albert R."/>
            <person name="Binder M."/>
            <person name="Bloem J."/>
            <person name="Labutti K."/>
            <person name="Salamov A."/>
            <person name="Andreopoulos B."/>
            <person name="Baker S."/>
            <person name="Barry K."/>
            <person name="Bills G."/>
            <person name="Bluhm B."/>
            <person name="Cannon C."/>
            <person name="Castanera R."/>
            <person name="Culley D."/>
            <person name="Daum C."/>
            <person name="Ezra D."/>
            <person name="Gonzalez J."/>
            <person name="Henrissat B."/>
            <person name="Kuo A."/>
            <person name="Liang C."/>
            <person name="Lipzen A."/>
            <person name="Lutzoni F."/>
            <person name="Magnuson J."/>
            <person name="Mondo S."/>
            <person name="Nolan M."/>
            <person name="Ohm R."/>
            <person name="Pangilinan J."/>
            <person name="Park H.-J."/>
            <person name="Ramirez L."/>
            <person name="Alfaro M."/>
            <person name="Sun H."/>
            <person name="Tritt A."/>
            <person name="Yoshinaga Y."/>
            <person name="Zwiers L.-H."/>
            <person name="Turgeon B."/>
            <person name="Goodwin S."/>
            <person name="Spatafora J."/>
            <person name="Crous P."/>
            <person name="Grigoriev I."/>
        </authorList>
    </citation>
    <scope>NUCLEOTIDE SEQUENCE</scope>
    <source>
        <strain evidence="1">CBS 116435</strain>
    </source>
</reference>
<dbReference type="AlphaFoldDB" id="A0A9P4UKT7"/>
<keyword evidence="2" id="KW-1185">Reference proteome</keyword>
<protein>
    <submittedName>
        <fullName evidence="1">Uncharacterized protein</fullName>
    </submittedName>
</protein>
<name>A0A9P4UKT7_9PEZI</name>
<proteinExistence type="predicted"/>
<dbReference type="EMBL" id="MU003836">
    <property type="protein sequence ID" value="KAF2717809.1"/>
    <property type="molecule type" value="Genomic_DNA"/>
</dbReference>
<evidence type="ECO:0000313" key="2">
    <source>
        <dbReference type="Proteomes" id="UP000799441"/>
    </source>
</evidence>
<dbReference type="Proteomes" id="UP000799441">
    <property type="component" value="Unassembled WGS sequence"/>
</dbReference>
<evidence type="ECO:0000313" key="1">
    <source>
        <dbReference type="EMBL" id="KAF2717809.1"/>
    </source>
</evidence>
<comment type="caution">
    <text evidence="1">The sequence shown here is derived from an EMBL/GenBank/DDBJ whole genome shotgun (WGS) entry which is preliminary data.</text>
</comment>
<sequence length="128" mass="14931">MAEYFPNRLNKTHLGAEVVTVQPTRHTREHRYQHIIYVCTHTLQGYHFSLSHISRHRHSPPLLPHNEDRHTICTSLPSELACSSPKDPLHEPHATKLPIPTRRSTFPSTQFLHPSYEIVTKIRATWPY</sequence>
<gene>
    <name evidence="1" type="ORF">K431DRAFT_149173</name>
</gene>
<accession>A0A9P4UKT7</accession>